<sequence>MAAGGRQVRQDSGFYLSGRYGRSLQTVLSARNDRFFLGQRYGKRSSGPSATLERWKRNLCECAPSDLYTRSGSHRRPGVVV</sequence>
<gene>
    <name evidence="1" type="ORF">LSINAPIS_LOCUS14965</name>
</gene>
<evidence type="ECO:0000313" key="2">
    <source>
        <dbReference type="Proteomes" id="UP000324832"/>
    </source>
</evidence>
<reference evidence="1 2" key="1">
    <citation type="submission" date="2017-07" db="EMBL/GenBank/DDBJ databases">
        <authorList>
            <person name="Talla V."/>
            <person name="Backstrom N."/>
        </authorList>
    </citation>
    <scope>NUCLEOTIDE SEQUENCE [LARGE SCALE GENOMIC DNA]</scope>
</reference>
<organism evidence="1 2">
    <name type="scientific">Leptidea sinapis</name>
    <dbReference type="NCBI Taxonomy" id="189913"/>
    <lineage>
        <taxon>Eukaryota</taxon>
        <taxon>Metazoa</taxon>
        <taxon>Ecdysozoa</taxon>
        <taxon>Arthropoda</taxon>
        <taxon>Hexapoda</taxon>
        <taxon>Insecta</taxon>
        <taxon>Pterygota</taxon>
        <taxon>Neoptera</taxon>
        <taxon>Endopterygota</taxon>
        <taxon>Lepidoptera</taxon>
        <taxon>Glossata</taxon>
        <taxon>Ditrysia</taxon>
        <taxon>Papilionoidea</taxon>
        <taxon>Pieridae</taxon>
        <taxon>Dismorphiinae</taxon>
        <taxon>Leptidea</taxon>
    </lineage>
</organism>
<proteinExistence type="predicted"/>
<protein>
    <submittedName>
        <fullName evidence="1">Uncharacterized protein</fullName>
    </submittedName>
</protein>
<dbReference type="AlphaFoldDB" id="A0A5E4R5U4"/>
<keyword evidence="2" id="KW-1185">Reference proteome</keyword>
<dbReference type="EMBL" id="FZQP02006970">
    <property type="protein sequence ID" value="VVD05415.1"/>
    <property type="molecule type" value="Genomic_DNA"/>
</dbReference>
<name>A0A5E4R5U4_9NEOP</name>
<dbReference type="Proteomes" id="UP000324832">
    <property type="component" value="Unassembled WGS sequence"/>
</dbReference>
<evidence type="ECO:0000313" key="1">
    <source>
        <dbReference type="EMBL" id="VVD05415.1"/>
    </source>
</evidence>
<accession>A0A5E4R5U4</accession>